<dbReference type="AlphaFoldDB" id="A0A1I7JPD1"/>
<dbReference type="EMBL" id="FPBV01000011">
    <property type="protein sequence ID" value="SFU86998.1"/>
    <property type="molecule type" value="Genomic_DNA"/>
</dbReference>
<feature type="transmembrane region" description="Helical" evidence="2">
    <location>
        <begin position="145"/>
        <end position="162"/>
    </location>
</feature>
<sequence length="260" mass="27440">MRGRAKPPVGTVSAGPARNGGATAARGRRALAGIAGLAVLAVVFAGAWLGWPWYATAAAALLLGAYAALEWYEAYASDPRYIAFVATLAALASVGRAAMQGIPGVQPATFLILASGFSLGPVTGAAVGAFTAIGSNVFLGEGGWTPWQMAAWGLAGASAGWLRRLWPRLTWRALIPFGFAWGYLFGWMMNTWSLLGDGRPTWTAYLALCVASIWFDTLHALANAAFAAAAGRPTLSVLERFRRRLPQPASSYRSSMGEER</sequence>
<dbReference type="Proteomes" id="UP000183508">
    <property type="component" value="Unassembled WGS sequence"/>
</dbReference>
<feature type="transmembrane region" description="Helical" evidence="2">
    <location>
        <begin position="202"/>
        <end position="230"/>
    </location>
</feature>
<keyword evidence="2" id="KW-1133">Transmembrane helix</keyword>
<feature type="transmembrane region" description="Helical" evidence="2">
    <location>
        <begin position="169"/>
        <end position="190"/>
    </location>
</feature>
<reference evidence="4" key="1">
    <citation type="submission" date="2016-10" db="EMBL/GenBank/DDBJ databases">
        <authorList>
            <person name="Varghese N."/>
        </authorList>
    </citation>
    <scope>NUCLEOTIDE SEQUENCE [LARGE SCALE GENOMIC DNA]</scope>
    <source>
        <strain evidence="4">DSM 17980</strain>
    </source>
</reference>
<evidence type="ECO:0000313" key="3">
    <source>
        <dbReference type="EMBL" id="SFU86998.1"/>
    </source>
</evidence>
<keyword evidence="2" id="KW-0472">Membrane</keyword>
<dbReference type="Gene3D" id="1.10.1760.20">
    <property type="match status" value="1"/>
</dbReference>
<protein>
    <submittedName>
        <fullName evidence="3">Energy-coupling factor transport system substrate-specific component</fullName>
    </submittedName>
</protein>
<dbReference type="STRING" id="392015.SAMN05421543_11124"/>
<accession>A0A1I7JPD1</accession>
<evidence type="ECO:0000313" key="4">
    <source>
        <dbReference type="Proteomes" id="UP000183508"/>
    </source>
</evidence>
<feature type="transmembrane region" description="Helical" evidence="2">
    <location>
        <begin position="30"/>
        <end position="51"/>
    </location>
</feature>
<dbReference type="eggNOG" id="COG4720">
    <property type="taxonomic scope" value="Bacteria"/>
</dbReference>
<feature type="transmembrane region" description="Helical" evidence="2">
    <location>
        <begin position="81"/>
        <end position="98"/>
    </location>
</feature>
<evidence type="ECO:0000256" key="2">
    <source>
        <dbReference type="SAM" id="Phobius"/>
    </source>
</evidence>
<dbReference type="RefSeq" id="WP_175511506.1">
    <property type="nucleotide sequence ID" value="NZ_FPBV01000011.1"/>
</dbReference>
<keyword evidence="4" id="KW-1185">Reference proteome</keyword>
<keyword evidence="2" id="KW-0812">Transmembrane</keyword>
<feature type="transmembrane region" description="Helical" evidence="2">
    <location>
        <begin position="110"/>
        <end position="133"/>
    </location>
</feature>
<name>A0A1I7JPD1_9BACL</name>
<evidence type="ECO:0000256" key="1">
    <source>
        <dbReference type="SAM" id="MobiDB-lite"/>
    </source>
</evidence>
<proteinExistence type="predicted"/>
<organism evidence="3 4">
    <name type="scientific">Alicyclobacillus macrosporangiidus</name>
    <dbReference type="NCBI Taxonomy" id="392015"/>
    <lineage>
        <taxon>Bacteria</taxon>
        <taxon>Bacillati</taxon>
        <taxon>Bacillota</taxon>
        <taxon>Bacilli</taxon>
        <taxon>Bacillales</taxon>
        <taxon>Alicyclobacillaceae</taxon>
        <taxon>Alicyclobacillus</taxon>
    </lineage>
</organism>
<feature type="region of interest" description="Disordered" evidence="1">
    <location>
        <begin position="1"/>
        <end position="20"/>
    </location>
</feature>
<gene>
    <name evidence="3" type="ORF">SAMN05421543_11124</name>
</gene>